<accession>A0AAX6IB51</accession>
<keyword evidence="3" id="KW-1185">Reference proteome</keyword>
<name>A0AAX6IB51_IRIPA</name>
<evidence type="ECO:0000313" key="2">
    <source>
        <dbReference type="EMBL" id="KAJ6850004.1"/>
    </source>
</evidence>
<feature type="region of interest" description="Disordered" evidence="1">
    <location>
        <begin position="22"/>
        <end position="53"/>
    </location>
</feature>
<dbReference type="EMBL" id="JANAVB010003388">
    <property type="protein sequence ID" value="KAJ6850004.1"/>
    <property type="molecule type" value="Genomic_DNA"/>
</dbReference>
<sequence>MAAAEPTMATAVTHAAAGGFNVLDKRRHPGDLHRRFHRPRQASTTIAPISGDELRSRSTDHILRRSSSLVIRSSRRPRDESTVNTFH</sequence>
<protein>
    <submittedName>
        <fullName evidence="2">Uncharacterized protein</fullName>
    </submittedName>
</protein>
<comment type="caution">
    <text evidence="2">The sequence shown here is derived from an EMBL/GenBank/DDBJ whole genome shotgun (WGS) entry which is preliminary data.</text>
</comment>
<dbReference type="Proteomes" id="UP001140949">
    <property type="component" value="Unassembled WGS sequence"/>
</dbReference>
<dbReference type="AlphaFoldDB" id="A0AAX6IB51"/>
<organism evidence="2 3">
    <name type="scientific">Iris pallida</name>
    <name type="common">Sweet iris</name>
    <dbReference type="NCBI Taxonomy" id="29817"/>
    <lineage>
        <taxon>Eukaryota</taxon>
        <taxon>Viridiplantae</taxon>
        <taxon>Streptophyta</taxon>
        <taxon>Embryophyta</taxon>
        <taxon>Tracheophyta</taxon>
        <taxon>Spermatophyta</taxon>
        <taxon>Magnoliopsida</taxon>
        <taxon>Liliopsida</taxon>
        <taxon>Asparagales</taxon>
        <taxon>Iridaceae</taxon>
        <taxon>Iridoideae</taxon>
        <taxon>Irideae</taxon>
        <taxon>Iris</taxon>
    </lineage>
</organism>
<proteinExistence type="predicted"/>
<evidence type="ECO:0000256" key="1">
    <source>
        <dbReference type="SAM" id="MobiDB-lite"/>
    </source>
</evidence>
<reference evidence="2" key="2">
    <citation type="submission" date="2023-04" db="EMBL/GenBank/DDBJ databases">
        <authorList>
            <person name="Bruccoleri R.E."/>
            <person name="Oakeley E.J."/>
            <person name="Faust A.-M."/>
            <person name="Dessus-Babus S."/>
            <person name="Altorfer M."/>
            <person name="Burckhardt D."/>
            <person name="Oertli M."/>
            <person name="Naumann U."/>
            <person name="Petersen F."/>
            <person name="Wong J."/>
        </authorList>
    </citation>
    <scope>NUCLEOTIDE SEQUENCE</scope>
    <source>
        <strain evidence="2">GSM-AAB239-AS_SAM_17_03QT</strain>
        <tissue evidence="2">Leaf</tissue>
    </source>
</reference>
<gene>
    <name evidence="2" type="ORF">M6B38_266410</name>
</gene>
<evidence type="ECO:0000313" key="3">
    <source>
        <dbReference type="Proteomes" id="UP001140949"/>
    </source>
</evidence>
<reference evidence="2" key="1">
    <citation type="journal article" date="2023" name="GigaByte">
        <title>Genome assembly of the bearded iris, Iris pallida Lam.</title>
        <authorList>
            <person name="Bruccoleri R.E."/>
            <person name="Oakeley E.J."/>
            <person name="Faust A.M.E."/>
            <person name="Altorfer M."/>
            <person name="Dessus-Babus S."/>
            <person name="Burckhardt D."/>
            <person name="Oertli M."/>
            <person name="Naumann U."/>
            <person name="Petersen F."/>
            <person name="Wong J."/>
        </authorList>
    </citation>
    <scope>NUCLEOTIDE SEQUENCE</scope>
    <source>
        <strain evidence="2">GSM-AAB239-AS_SAM_17_03QT</strain>
    </source>
</reference>